<evidence type="ECO:0000313" key="5">
    <source>
        <dbReference type="Proteomes" id="UP000276178"/>
    </source>
</evidence>
<dbReference type="GeneID" id="82808875"/>
<evidence type="ECO:0000313" key="4">
    <source>
        <dbReference type="EMBL" id="RNB61415.1"/>
    </source>
</evidence>
<organism evidence="4 5">
    <name type="scientific">Brevibacillus agri</name>
    <dbReference type="NCBI Taxonomy" id="51101"/>
    <lineage>
        <taxon>Bacteria</taxon>
        <taxon>Bacillati</taxon>
        <taxon>Bacillota</taxon>
        <taxon>Bacilli</taxon>
        <taxon>Bacillales</taxon>
        <taxon>Paenibacillaceae</taxon>
        <taxon>Brevibacillus</taxon>
    </lineage>
</organism>
<proteinExistence type="predicted"/>
<dbReference type="EMBL" id="BJOD01000043">
    <property type="protein sequence ID" value="GED27535.1"/>
    <property type="molecule type" value="Genomic_DNA"/>
</dbReference>
<evidence type="ECO:0000313" key="6">
    <source>
        <dbReference type="Proteomes" id="UP000317180"/>
    </source>
</evidence>
<protein>
    <submittedName>
        <fullName evidence="4">Uncharacterized protein</fullName>
    </submittedName>
</protein>
<accession>A0A3M8BET6</accession>
<name>A0A3M8BET6_9BACL</name>
<feature type="compositionally biased region" description="Basic and acidic residues" evidence="1">
    <location>
        <begin position="36"/>
        <end position="52"/>
    </location>
</feature>
<dbReference type="EMBL" id="RHHN01000006">
    <property type="protein sequence ID" value="RNB61415.1"/>
    <property type="molecule type" value="Genomic_DNA"/>
</dbReference>
<evidence type="ECO:0000256" key="1">
    <source>
        <dbReference type="SAM" id="MobiDB-lite"/>
    </source>
</evidence>
<dbReference type="PROSITE" id="PS51257">
    <property type="entry name" value="PROKAR_LIPOPROTEIN"/>
    <property type="match status" value="1"/>
</dbReference>
<keyword evidence="6" id="KW-1185">Reference proteome</keyword>
<reference evidence="4 5" key="1">
    <citation type="submission" date="2018-10" db="EMBL/GenBank/DDBJ databases">
        <title>Phylogenomics of Brevibacillus.</title>
        <authorList>
            <person name="Dunlap C."/>
        </authorList>
    </citation>
    <scope>NUCLEOTIDE SEQUENCE [LARGE SCALE GENOMIC DNA]</scope>
    <source>
        <strain evidence="4 5">NRRL NRS 1219</strain>
    </source>
</reference>
<dbReference type="Proteomes" id="UP000317180">
    <property type="component" value="Unassembled WGS sequence"/>
</dbReference>
<comment type="caution">
    <text evidence="4">The sequence shown here is derived from an EMBL/GenBank/DDBJ whole genome shotgun (WGS) entry which is preliminary data.</text>
</comment>
<feature type="chain" id="PRO_5018328226" evidence="2">
    <location>
        <begin position="27"/>
        <end position="158"/>
    </location>
</feature>
<feature type="signal peptide" evidence="2">
    <location>
        <begin position="1"/>
        <end position="26"/>
    </location>
</feature>
<feature type="region of interest" description="Disordered" evidence="1">
    <location>
        <begin position="28"/>
        <end position="86"/>
    </location>
</feature>
<keyword evidence="2" id="KW-0732">Signal</keyword>
<dbReference type="Proteomes" id="UP000276178">
    <property type="component" value="Unassembled WGS sequence"/>
</dbReference>
<evidence type="ECO:0000313" key="3">
    <source>
        <dbReference type="EMBL" id="GED27535.1"/>
    </source>
</evidence>
<dbReference type="AlphaFoldDB" id="A0A3M8BET6"/>
<gene>
    <name evidence="3" type="ORF">BAG01nite_36370</name>
    <name evidence="4" type="ORF">EB820_00850</name>
</gene>
<dbReference type="RefSeq" id="WP_122952413.1">
    <property type="nucleotide sequence ID" value="NZ_BJOD01000043.1"/>
</dbReference>
<sequence>MTFIYRQFARVFVGGLAAMALLAGCAADTSNQQKGSGERIQRQPSRRDHAADTEGSLPDSGRLYGKHSGSRDVQSSHLGLAGTTAGWHPERRSAAAQMLAQAQRRTAEAGLAARVTLQEGTVDAPVTNIGLGRGRVLASTKPTRYDRFACPQAVTPIL</sequence>
<evidence type="ECO:0000256" key="2">
    <source>
        <dbReference type="SAM" id="SignalP"/>
    </source>
</evidence>
<reference evidence="3 6" key="2">
    <citation type="submission" date="2019-06" db="EMBL/GenBank/DDBJ databases">
        <title>Whole genome shotgun sequence of Brevibacillus agri NBRC 15538.</title>
        <authorList>
            <person name="Hosoyama A."/>
            <person name="Uohara A."/>
            <person name="Ohji S."/>
            <person name="Ichikawa N."/>
        </authorList>
    </citation>
    <scope>NUCLEOTIDE SEQUENCE [LARGE SCALE GENOMIC DNA]</scope>
    <source>
        <strain evidence="3 6">NBRC 15538</strain>
    </source>
</reference>